<dbReference type="AlphaFoldDB" id="A0A1Y3UF99"/>
<evidence type="ECO:0000313" key="2">
    <source>
        <dbReference type="Proteomes" id="UP000196560"/>
    </source>
</evidence>
<evidence type="ECO:0000313" key="1">
    <source>
        <dbReference type="EMBL" id="OUN44060.1"/>
    </source>
</evidence>
<sequence length="108" mass="12300">MGIFGSREEKLENKAQQYRNDGMFQYRDTVRASLAPKDGKVHVVMLNSFSKFLNQTFECENKYTGQIDAIISAMQDDGYEILDVKFNSIQGQGLTGSMEGFHTLVTYR</sequence>
<gene>
    <name evidence="1" type="ORF">B5G21_01915</name>
</gene>
<dbReference type="STRING" id="1118060.GCA_000311845_01767"/>
<accession>A0A1Y3UF99</accession>
<dbReference type="eggNOG" id="ENOG5031UR6">
    <property type="taxonomic scope" value="Bacteria"/>
</dbReference>
<dbReference type="Proteomes" id="UP000196560">
    <property type="component" value="Unassembled WGS sequence"/>
</dbReference>
<name>A0A1Y3UF99_9ACTN</name>
<proteinExistence type="predicted"/>
<organism evidence="1 2">
    <name type="scientific">Enorma massiliensis</name>
    <dbReference type="NCBI Taxonomy" id="1472761"/>
    <lineage>
        <taxon>Bacteria</taxon>
        <taxon>Bacillati</taxon>
        <taxon>Actinomycetota</taxon>
        <taxon>Coriobacteriia</taxon>
        <taxon>Coriobacteriales</taxon>
        <taxon>Coriobacteriaceae</taxon>
        <taxon>Enorma</taxon>
    </lineage>
</organism>
<dbReference type="EMBL" id="NFHO01000002">
    <property type="protein sequence ID" value="OUN44060.1"/>
    <property type="molecule type" value="Genomic_DNA"/>
</dbReference>
<protein>
    <submittedName>
        <fullName evidence="1">Uncharacterized protein</fullName>
    </submittedName>
</protein>
<keyword evidence="2" id="KW-1185">Reference proteome</keyword>
<dbReference type="RefSeq" id="WP_087185817.1">
    <property type="nucleotide sequence ID" value="NZ_DBEYNO010000093.1"/>
</dbReference>
<reference evidence="2" key="1">
    <citation type="submission" date="2017-04" db="EMBL/GenBank/DDBJ databases">
        <title>Function of individual gut microbiota members based on whole genome sequencing of pure cultures obtained from chicken caecum.</title>
        <authorList>
            <person name="Medvecky M."/>
            <person name="Cejkova D."/>
            <person name="Polansky O."/>
            <person name="Karasova D."/>
            <person name="Kubasova T."/>
            <person name="Cizek A."/>
            <person name="Rychlik I."/>
        </authorList>
    </citation>
    <scope>NUCLEOTIDE SEQUENCE [LARGE SCALE GENOMIC DNA]</scope>
    <source>
        <strain evidence="2">An70</strain>
    </source>
</reference>
<comment type="caution">
    <text evidence="1">The sequence shown here is derived from an EMBL/GenBank/DDBJ whole genome shotgun (WGS) entry which is preliminary data.</text>
</comment>